<evidence type="ECO:0000256" key="1">
    <source>
        <dbReference type="ARBA" id="ARBA00022723"/>
    </source>
</evidence>
<protein>
    <submittedName>
        <fullName evidence="3">Copper chaperone</fullName>
    </submittedName>
</protein>
<dbReference type="InterPro" id="IPR017969">
    <property type="entry name" value="Heavy-metal-associated_CS"/>
</dbReference>
<dbReference type="OrthoDB" id="9801832at2"/>
<evidence type="ECO:0000259" key="2">
    <source>
        <dbReference type="PROSITE" id="PS50846"/>
    </source>
</evidence>
<dbReference type="InterPro" id="IPR006121">
    <property type="entry name" value="HMA_dom"/>
</dbReference>
<dbReference type="GO" id="GO:0046872">
    <property type="term" value="F:metal ion binding"/>
    <property type="evidence" value="ECO:0007669"/>
    <property type="project" value="UniProtKB-KW"/>
</dbReference>
<name>A0A4R3JDS8_9PROT</name>
<dbReference type="AlphaFoldDB" id="A0A4R3JDS8"/>
<gene>
    <name evidence="3" type="ORF">EDD55_102230</name>
</gene>
<reference evidence="3 4" key="1">
    <citation type="submission" date="2019-03" db="EMBL/GenBank/DDBJ databases">
        <title>Genomic Encyclopedia of Type Strains, Phase IV (KMG-IV): sequencing the most valuable type-strain genomes for metagenomic binning, comparative biology and taxonomic classification.</title>
        <authorList>
            <person name="Goeker M."/>
        </authorList>
    </citation>
    <scope>NUCLEOTIDE SEQUENCE [LARGE SCALE GENOMIC DNA]</scope>
    <source>
        <strain evidence="3 4">DSM 101688</strain>
    </source>
</reference>
<proteinExistence type="predicted"/>
<evidence type="ECO:0000313" key="4">
    <source>
        <dbReference type="Proteomes" id="UP000295304"/>
    </source>
</evidence>
<dbReference type="CDD" id="cd00371">
    <property type="entry name" value="HMA"/>
    <property type="match status" value="1"/>
</dbReference>
<dbReference type="SUPFAM" id="SSF55008">
    <property type="entry name" value="HMA, heavy metal-associated domain"/>
    <property type="match status" value="1"/>
</dbReference>
<dbReference type="RefSeq" id="WP_132938144.1">
    <property type="nucleotide sequence ID" value="NZ_CP119676.1"/>
</dbReference>
<dbReference type="PROSITE" id="PS01047">
    <property type="entry name" value="HMA_1"/>
    <property type="match status" value="1"/>
</dbReference>
<dbReference type="PROSITE" id="PS50846">
    <property type="entry name" value="HMA_2"/>
    <property type="match status" value="1"/>
</dbReference>
<dbReference type="Pfam" id="PF00403">
    <property type="entry name" value="HMA"/>
    <property type="match status" value="1"/>
</dbReference>
<dbReference type="InterPro" id="IPR036163">
    <property type="entry name" value="HMA_dom_sf"/>
</dbReference>
<accession>A0A4R3JDS8</accession>
<dbReference type="Gene3D" id="3.30.70.100">
    <property type="match status" value="1"/>
</dbReference>
<dbReference type="Proteomes" id="UP000295304">
    <property type="component" value="Unassembled WGS sequence"/>
</dbReference>
<comment type="caution">
    <text evidence="3">The sequence shown here is derived from an EMBL/GenBank/DDBJ whole genome shotgun (WGS) entry which is preliminary data.</text>
</comment>
<sequence>MSTTYKVLGMTCGGCAKSVTNAIQNVAPDVTVEVDLDAKTVTVTGAAPENAIKQAVADAGFEYAGAA</sequence>
<keyword evidence="1" id="KW-0479">Metal-binding</keyword>
<keyword evidence="4" id="KW-1185">Reference proteome</keyword>
<evidence type="ECO:0000313" key="3">
    <source>
        <dbReference type="EMBL" id="TCS64188.1"/>
    </source>
</evidence>
<feature type="domain" description="HMA" evidence="2">
    <location>
        <begin position="1"/>
        <end position="64"/>
    </location>
</feature>
<dbReference type="EMBL" id="SLZW01000002">
    <property type="protein sequence ID" value="TCS64188.1"/>
    <property type="molecule type" value="Genomic_DNA"/>
</dbReference>
<organism evidence="3 4">
    <name type="scientific">Varunaivibrio sulfuroxidans</name>
    <dbReference type="NCBI Taxonomy" id="1773489"/>
    <lineage>
        <taxon>Bacteria</taxon>
        <taxon>Pseudomonadati</taxon>
        <taxon>Pseudomonadota</taxon>
        <taxon>Alphaproteobacteria</taxon>
        <taxon>Rhodospirillales</taxon>
        <taxon>Magnetovibrionaceae</taxon>
        <taxon>Varunaivibrio</taxon>
    </lineage>
</organism>